<name>A0ABW5VZI5_9MICO</name>
<accession>A0ABW5VZI5</accession>
<organism evidence="1 2">
    <name type="scientific">Promicromonospora vindobonensis</name>
    <dbReference type="NCBI Taxonomy" id="195748"/>
    <lineage>
        <taxon>Bacteria</taxon>
        <taxon>Bacillati</taxon>
        <taxon>Actinomycetota</taxon>
        <taxon>Actinomycetes</taxon>
        <taxon>Micrococcales</taxon>
        <taxon>Promicromonosporaceae</taxon>
        <taxon>Promicromonospora</taxon>
    </lineage>
</organism>
<sequence length="329" mass="36977">MAQSDLQRLAEALVTELDQGIATDQRTLHHWIDECDRWSNTLMLHAPEDNYARTAAEGIGAARRTLFNATQQLRRAQLLGVAWAQQAVTDTTAGRPVSGALTPAMADYWRSGGRSWAPSHLQGEMDELDPISDDLQVAIERLSSAEEERWQKIWATYPKTGTEIDKANFYKDASRNLSVPEYMRTILRGCAYHHAAAHHFQAIEVTVRNIDLKTGKKIADFRVDGLAHRQVVSLKHVQFSDVTLKTAKKYIDEAVEKYEPYRADLIVADTEGNRRKLSTGELGRPLRGRLFLGVPPQGKRTPTEVTKYAAEKGVRIRTYETHPDVGDLS</sequence>
<gene>
    <name evidence="1" type="ORF">ACFS27_22840</name>
</gene>
<reference evidence="2" key="1">
    <citation type="journal article" date="2019" name="Int. J. Syst. Evol. Microbiol.">
        <title>The Global Catalogue of Microorganisms (GCM) 10K type strain sequencing project: providing services to taxonomists for standard genome sequencing and annotation.</title>
        <authorList>
            <consortium name="The Broad Institute Genomics Platform"/>
            <consortium name="The Broad Institute Genome Sequencing Center for Infectious Disease"/>
            <person name="Wu L."/>
            <person name="Ma J."/>
        </authorList>
    </citation>
    <scope>NUCLEOTIDE SEQUENCE [LARGE SCALE GENOMIC DNA]</scope>
    <source>
        <strain evidence="2">CCM 7044</strain>
    </source>
</reference>
<comment type="caution">
    <text evidence="1">The sequence shown here is derived from an EMBL/GenBank/DDBJ whole genome shotgun (WGS) entry which is preliminary data.</text>
</comment>
<protein>
    <submittedName>
        <fullName evidence="1">Uncharacterized protein</fullName>
    </submittedName>
</protein>
<keyword evidence="2" id="KW-1185">Reference proteome</keyword>
<dbReference type="RefSeq" id="WP_377187957.1">
    <property type="nucleotide sequence ID" value="NZ_JBHUOG010000002.1"/>
</dbReference>
<evidence type="ECO:0000313" key="1">
    <source>
        <dbReference type="EMBL" id="MFD2796416.1"/>
    </source>
</evidence>
<dbReference type="Proteomes" id="UP001597479">
    <property type="component" value="Unassembled WGS sequence"/>
</dbReference>
<proteinExistence type="predicted"/>
<dbReference type="EMBL" id="JBHUOG010000002">
    <property type="protein sequence ID" value="MFD2796416.1"/>
    <property type="molecule type" value="Genomic_DNA"/>
</dbReference>
<evidence type="ECO:0000313" key="2">
    <source>
        <dbReference type="Proteomes" id="UP001597479"/>
    </source>
</evidence>